<dbReference type="PANTHER" id="PTHR42947:SF1">
    <property type="entry name" value="COB--COM HETERODISULFIDE REDUCTASE SUBUNIT B 1"/>
    <property type="match status" value="1"/>
</dbReference>
<dbReference type="Gene3D" id="1.20.1050.140">
    <property type="match status" value="1"/>
</dbReference>
<dbReference type="InterPro" id="IPR004017">
    <property type="entry name" value="Cys_rich_dom"/>
</dbReference>
<dbReference type="STRING" id="1121455.SAMN02745728_01729"/>
<evidence type="ECO:0000259" key="2">
    <source>
        <dbReference type="Pfam" id="PF02754"/>
    </source>
</evidence>
<sequence>MNSNTPQTNIGYYPGCSGLGTSKEYDASTRAVCKTLSVPLVDINDWNCCGSTPAHTVDYSLSAALSIRNFVQAGKQGLHNIATPCPSCLKNLHNSLHVLTDQELKEKTEYLLGYPIPPKESDNYSVRSVLQVLYEEIGLDAIKDKVKKPLSGLKVVPYYGCLMTRPASMNFDNTENPISMDKILEACGAEVLPFPLKVECCGAAFGIPKREVVTRLSGKLIDLADQLGAHCIVVACPLCQMNLDLRQEEINKFNNRNFKMPVIYFTQLMGKAFGIDDSELGFDMLAVDPSSAFKSAQSVAAEQKLAAENTGGKK</sequence>
<dbReference type="OrthoDB" id="9777685at2"/>
<dbReference type="EMBL" id="FRDI01000008">
    <property type="protein sequence ID" value="SHN67069.1"/>
    <property type="molecule type" value="Genomic_DNA"/>
</dbReference>
<organism evidence="3 4">
    <name type="scientific">Desulfovibrio litoralis DSM 11393</name>
    <dbReference type="NCBI Taxonomy" id="1121455"/>
    <lineage>
        <taxon>Bacteria</taxon>
        <taxon>Pseudomonadati</taxon>
        <taxon>Thermodesulfobacteriota</taxon>
        <taxon>Desulfovibrionia</taxon>
        <taxon>Desulfovibrionales</taxon>
        <taxon>Desulfovibrionaceae</taxon>
        <taxon>Desulfovibrio</taxon>
    </lineage>
</organism>
<reference evidence="3 4" key="1">
    <citation type="submission" date="2016-12" db="EMBL/GenBank/DDBJ databases">
        <authorList>
            <person name="Song W.-J."/>
            <person name="Kurnit D.M."/>
        </authorList>
    </citation>
    <scope>NUCLEOTIDE SEQUENCE [LARGE SCALE GENOMIC DNA]</scope>
    <source>
        <strain evidence="3 4">DSM 11393</strain>
    </source>
</reference>
<dbReference type="AlphaFoldDB" id="A0A1M7T8N4"/>
<proteinExistence type="predicted"/>
<evidence type="ECO:0000256" key="1">
    <source>
        <dbReference type="ARBA" id="ARBA00023002"/>
    </source>
</evidence>
<accession>A0A1M7T8N4</accession>
<dbReference type="InterPro" id="IPR051278">
    <property type="entry name" value="HdrB/HdrD_reductase"/>
</dbReference>
<feature type="domain" description="Cysteine-rich" evidence="2">
    <location>
        <begin position="158"/>
        <end position="244"/>
    </location>
</feature>
<protein>
    <submittedName>
        <fullName evidence="3">Heterodisulfide reductase subunit B</fullName>
    </submittedName>
</protein>
<name>A0A1M7T8N4_9BACT</name>
<keyword evidence="4" id="KW-1185">Reference proteome</keyword>
<feature type="domain" description="Cysteine-rich" evidence="2">
    <location>
        <begin position="11"/>
        <end position="92"/>
    </location>
</feature>
<dbReference type="GO" id="GO:0016491">
    <property type="term" value="F:oxidoreductase activity"/>
    <property type="evidence" value="ECO:0007669"/>
    <property type="project" value="UniProtKB-KW"/>
</dbReference>
<dbReference type="RefSeq" id="WP_072697418.1">
    <property type="nucleotide sequence ID" value="NZ_FRDI01000008.1"/>
</dbReference>
<dbReference type="PANTHER" id="PTHR42947">
    <property type="entry name" value="COB--COM HETERODISULFIDE REDUCTASE SUBUNIT B 1"/>
    <property type="match status" value="1"/>
</dbReference>
<gene>
    <name evidence="3" type="ORF">SAMN02745728_01729</name>
</gene>
<keyword evidence="1" id="KW-0560">Oxidoreductase</keyword>
<dbReference type="Pfam" id="PF02754">
    <property type="entry name" value="CCG"/>
    <property type="match status" value="2"/>
</dbReference>
<dbReference type="Proteomes" id="UP000186469">
    <property type="component" value="Unassembled WGS sequence"/>
</dbReference>
<evidence type="ECO:0000313" key="3">
    <source>
        <dbReference type="EMBL" id="SHN67069.1"/>
    </source>
</evidence>
<evidence type="ECO:0000313" key="4">
    <source>
        <dbReference type="Proteomes" id="UP000186469"/>
    </source>
</evidence>